<name>A0A5C5V4G1_9BACT</name>
<accession>A0A5C5V4G1</accession>
<reference evidence="1 2" key="1">
    <citation type="submission" date="2019-02" db="EMBL/GenBank/DDBJ databases">
        <title>Deep-cultivation of Planctomycetes and their phenomic and genomic characterization uncovers novel biology.</title>
        <authorList>
            <person name="Wiegand S."/>
            <person name="Jogler M."/>
            <person name="Boedeker C."/>
            <person name="Pinto D."/>
            <person name="Vollmers J."/>
            <person name="Rivas-Marin E."/>
            <person name="Kohn T."/>
            <person name="Peeters S.H."/>
            <person name="Heuer A."/>
            <person name="Rast P."/>
            <person name="Oberbeckmann S."/>
            <person name="Bunk B."/>
            <person name="Jeske O."/>
            <person name="Meyerdierks A."/>
            <person name="Storesund J.E."/>
            <person name="Kallscheuer N."/>
            <person name="Luecker S."/>
            <person name="Lage O.M."/>
            <person name="Pohl T."/>
            <person name="Merkel B.J."/>
            <person name="Hornburger P."/>
            <person name="Mueller R.-W."/>
            <person name="Bruemmer F."/>
            <person name="Labrenz M."/>
            <person name="Spormann A.M."/>
            <person name="Op Den Camp H."/>
            <person name="Overmann J."/>
            <person name="Amann R."/>
            <person name="Jetten M.S.M."/>
            <person name="Mascher T."/>
            <person name="Medema M.H."/>
            <person name="Devos D.P."/>
            <person name="Kaster A.-K."/>
            <person name="Ovreas L."/>
            <person name="Rohde M."/>
            <person name="Galperin M.Y."/>
            <person name="Jogler C."/>
        </authorList>
    </citation>
    <scope>NUCLEOTIDE SEQUENCE [LARGE SCALE GENOMIC DNA]</scope>
    <source>
        <strain evidence="1 2">Enr8</strain>
    </source>
</reference>
<organism evidence="1 2">
    <name type="scientific">Blastopirellula retiformator</name>
    <dbReference type="NCBI Taxonomy" id="2527970"/>
    <lineage>
        <taxon>Bacteria</taxon>
        <taxon>Pseudomonadati</taxon>
        <taxon>Planctomycetota</taxon>
        <taxon>Planctomycetia</taxon>
        <taxon>Pirellulales</taxon>
        <taxon>Pirellulaceae</taxon>
        <taxon>Blastopirellula</taxon>
    </lineage>
</organism>
<dbReference type="Proteomes" id="UP000318878">
    <property type="component" value="Unassembled WGS sequence"/>
</dbReference>
<evidence type="ECO:0000313" key="2">
    <source>
        <dbReference type="Proteomes" id="UP000318878"/>
    </source>
</evidence>
<keyword evidence="2" id="KW-1185">Reference proteome</keyword>
<dbReference type="AlphaFoldDB" id="A0A5C5V4G1"/>
<proteinExistence type="predicted"/>
<evidence type="ECO:0008006" key="3">
    <source>
        <dbReference type="Google" id="ProtNLM"/>
    </source>
</evidence>
<dbReference type="EMBL" id="SJPF01000003">
    <property type="protein sequence ID" value="TWT32585.1"/>
    <property type="molecule type" value="Genomic_DNA"/>
</dbReference>
<evidence type="ECO:0000313" key="1">
    <source>
        <dbReference type="EMBL" id="TWT32585.1"/>
    </source>
</evidence>
<protein>
    <recommendedName>
        <fullName evidence="3">DUF1643 domain-containing protein</fullName>
    </recommendedName>
</protein>
<sequence>MEEKNCSMTPFLPAAELKKSYDIFGHFYTVAVSPDEVASCRSVLEIIDKRQTPGDVNIICDRQPDAVFIMMNPGSSQPLVEVDNHIVADEISKLPISLVPTKPDTTQYQVMRVMRYCGWRHVRVLNLSDLRSPKSPVFIKTFERLEATCGYDAHSIFAPARQNELTKKLPKNRETPLVFAWGLSDKLSPLIARCLNAIPPQQNYTGLLAEGTADKYRHPLPTLQRDKETWFRNMIQLCEPA</sequence>
<gene>
    <name evidence="1" type="ORF">Enr8_23890</name>
</gene>
<comment type="caution">
    <text evidence="1">The sequence shown here is derived from an EMBL/GenBank/DDBJ whole genome shotgun (WGS) entry which is preliminary data.</text>
</comment>